<dbReference type="CDD" id="cd12110">
    <property type="entry name" value="PHP_HisPPase_Hisj_like"/>
    <property type="match status" value="1"/>
</dbReference>
<evidence type="ECO:0000256" key="5">
    <source>
        <dbReference type="ARBA" id="ARBA00022801"/>
    </source>
</evidence>
<evidence type="ECO:0000256" key="2">
    <source>
        <dbReference type="ARBA" id="ARBA00009152"/>
    </source>
</evidence>
<reference evidence="10 11" key="2">
    <citation type="submission" date="2023-06" db="EMBL/GenBank/DDBJ databases">
        <title>Identification and characterization of horizontal gene transfer across gut microbiota members of farm animals based on homology search.</title>
        <authorList>
            <person name="Schwarzerova J."/>
            <person name="Nykrynova M."/>
            <person name="Jureckova K."/>
            <person name="Cejkova D."/>
            <person name="Rychlik I."/>
        </authorList>
    </citation>
    <scope>NUCLEOTIDE SEQUENCE [LARGE SCALE GENOMIC DNA]</scope>
    <source>
        <strain evidence="10 11">ET39</strain>
    </source>
</reference>
<comment type="caution">
    <text evidence="10">The sequence shown here is derived from an EMBL/GenBank/DDBJ whole genome shotgun (WGS) entry which is preliminary data.</text>
</comment>
<keyword evidence="4 8" id="KW-0028">Amino-acid biosynthesis</keyword>
<keyword evidence="6 8" id="KW-0368">Histidine biosynthesis</keyword>
<keyword evidence="5 8" id="KW-0378">Hydrolase</keyword>
<sequence>MKKTNYHTHTKRCMHACGSDEEYVLAALQNGYEILGFSDHTPWNYKTDFVAHMRMRLDQAQGYLDSVAALKEKYQGKIEILCGFECEYFPGYMDWLLDYLIEHEVDYIIFGHHYYRTDENRDQGDRIYFGGIRDHASLQLYVEDAVSAMKTGMYSYFCHPELFMRGIKCVDETVREAYYTLCHCAKECGMPLEYNLAGAAYNHSMHQEAYPHHAFWEVAAEVGNTAIIGVDAHDPRALMSDDLREEGLRFLRSLGMTITDELPRVDFRALRETKDRKNMR</sequence>
<dbReference type="EMBL" id="JAUDCG010000030">
    <property type="protein sequence ID" value="MDM8157464.1"/>
    <property type="molecule type" value="Genomic_DNA"/>
</dbReference>
<accession>A0ABT7UCZ9</accession>
<protein>
    <recommendedName>
        <fullName evidence="3 8">Histidinol-phosphatase</fullName>
        <shortName evidence="8">HolPase</shortName>
        <ecNumber evidence="3 8">3.1.3.15</ecNumber>
    </recommendedName>
</protein>
<evidence type="ECO:0000256" key="8">
    <source>
        <dbReference type="RuleBase" id="RU366003"/>
    </source>
</evidence>
<dbReference type="InterPro" id="IPR016195">
    <property type="entry name" value="Pol/histidinol_Pase-like"/>
</dbReference>
<dbReference type="Proteomes" id="UP001529340">
    <property type="component" value="Unassembled WGS sequence"/>
</dbReference>
<gene>
    <name evidence="10" type="ORF">QUV96_07425</name>
</gene>
<dbReference type="NCBIfam" id="TIGR01856">
    <property type="entry name" value="hisJ_fam"/>
    <property type="match status" value="1"/>
</dbReference>
<dbReference type="SUPFAM" id="SSF89550">
    <property type="entry name" value="PHP domain-like"/>
    <property type="match status" value="1"/>
</dbReference>
<dbReference type="PANTHER" id="PTHR21039:SF0">
    <property type="entry name" value="HISTIDINOL-PHOSPHATASE"/>
    <property type="match status" value="1"/>
</dbReference>
<comment type="pathway">
    <text evidence="1 8">Amino-acid biosynthesis; L-histidine biosynthesis; L-histidine from 5-phospho-alpha-D-ribose 1-diphosphate: step 8/9.</text>
</comment>
<dbReference type="Pfam" id="PF02811">
    <property type="entry name" value="PHP"/>
    <property type="match status" value="1"/>
</dbReference>
<evidence type="ECO:0000256" key="6">
    <source>
        <dbReference type="ARBA" id="ARBA00023102"/>
    </source>
</evidence>
<feature type="domain" description="PHP" evidence="9">
    <location>
        <begin position="6"/>
        <end position="194"/>
    </location>
</feature>
<reference evidence="10 11" key="3">
    <citation type="submission" date="2023-06" db="EMBL/GenBank/DDBJ databases">
        <authorList>
            <person name="Zeman M."/>
            <person name="Kubasova T."/>
            <person name="Jahodarova E."/>
            <person name="Nykrynova M."/>
            <person name="Rychlik I."/>
        </authorList>
    </citation>
    <scope>NUCLEOTIDE SEQUENCE [LARGE SCALE GENOMIC DNA]</scope>
    <source>
        <strain evidence="10 11">ET39</strain>
    </source>
</reference>
<organism evidence="10 11">
    <name type="scientific">Amedibacillus dolichus</name>
    <dbReference type="NCBI Taxonomy" id="31971"/>
    <lineage>
        <taxon>Bacteria</taxon>
        <taxon>Bacillati</taxon>
        <taxon>Bacillota</taxon>
        <taxon>Erysipelotrichia</taxon>
        <taxon>Erysipelotrichales</taxon>
        <taxon>Erysipelotrichaceae</taxon>
        <taxon>Amedibacillus</taxon>
    </lineage>
</organism>
<evidence type="ECO:0000313" key="11">
    <source>
        <dbReference type="Proteomes" id="UP001529340"/>
    </source>
</evidence>
<comment type="similarity">
    <text evidence="2 8">Belongs to the PHP hydrolase family. HisK subfamily.</text>
</comment>
<dbReference type="EC" id="3.1.3.15" evidence="3 8"/>
<keyword evidence="11" id="KW-1185">Reference proteome</keyword>
<dbReference type="PANTHER" id="PTHR21039">
    <property type="entry name" value="HISTIDINOL PHOSPHATASE-RELATED"/>
    <property type="match status" value="1"/>
</dbReference>
<evidence type="ECO:0000313" key="10">
    <source>
        <dbReference type="EMBL" id="MDM8157464.1"/>
    </source>
</evidence>
<name>A0ABT7UCZ9_9FIRM</name>
<evidence type="ECO:0000256" key="3">
    <source>
        <dbReference type="ARBA" id="ARBA00013085"/>
    </source>
</evidence>
<dbReference type="RefSeq" id="WP_289607916.1">
    <property type="nucleotide sequence ID" value="NZ_JAUDCG010000030.1"/>
</dbReference>
<reference evidence="11" key="1">
    <citation type="submission" date="2023-06" db="EMBL/GenBank/DDBJ databases">
        <title>Identification and characterization of horizontal gene transfer across gut microbiota members of farm animals based on homology search.</title>
        <authorList>
            <person name="Zeman M."/>
            <person name="Kubasova T."/>
            <person name="Jahodarova E."/>
            <person name="Nykrynova M."/>
            <person name="Rychlik I."/>
        </authorList>
    </citation>
    <scope>NUCLEOTIDE SEQUENCE [LARGE SCALE GENOMIC DNA]</scope>
    <source>
        <strain evidence="11">ET39</strain>
    </source>
</reference>
<comment type="catalytic activity">
    <reaction evidence="7 8">
        <text>L-histidinol phosphate + H2O = L-histidinol + phosphate</text>
        <dbReference type="Rhea" id="RHEA:14465"/>
        <dbReference type="ChEBI" id="CHEBI:15377"/>
        <dbReference type="ChEBI" id="CHEBI:43474"/>
        <dbReference type="ChEBI" id="CHEBI:57699"/>
        <dbReference type="ChEBI" id="CHEBI:57980"/>
        <dbReference type="EC" id="3.1.3.15"/>
    </reaction>
</comment>
<evidence type="ECO:0000256" key="7">
    <source>
        <dbReference type="ARBA" id="ARBA00049158"/>
    </source>
</evidence>
<evidence type="ECO:0000256" key="4">
    <source>
        <dbReference type="ARBA" id="ARBA00022605"/>
    </source>
</evidence>
<evidence type="ECO:0000259" key="9">
    <source>
        <dbReference type="Pfam" id="PF02811"/>
    </source>
</evidence>
<proteinExistence type="inferred from homology"/>
<evidence type="ECO:0000256" key="1">
    <source>
        <dbReference type="ARBA" id="ARBA00004970"/>
    </source>
</evidence>
<dbReference type="Gene3D" id="3.20.20.140">
    <property type="entry name" value="Metal-dependent hydrolases"/>
    <property type="match status" value="1"/>
</dbReference>
<dbReference type="InterPro" id="IPR010140">
    <property type="entry name" value="Histidinol_P_phosphatase_HisJ"/>
</dbReference>
<dbReference type="InterPro" id="IPR004013">
    <property type="entry name" value="PHP_dom"/>
</dbReference>